<evidence type="ECO:0000313" key="4">
    <source>
        <dbReference type="EMBL" id="KAG8182064.1"/>
    </source>
</evidence>
<dbReference type="PANTHER" id="PTHR23222">
    <property type="entry name" value="PROHIBITIN"/>
    <property type="match status" value="1"/>
</dbReference>
<dbReference type="CDD" id="cd03401">
    <property type="entry name" value="SPFH_prohibitin"/>
    <property type="match status" value="1"/>
</dbReference>
<name>A0AAV6UE95_9ARAC</name>
<evidence type="ECO:0000256" key="1">
    <source>
        <dbReference type="ARBA" id="ARBA00009658"/>
    </source>
</evidence>
<comment type="subcellular location">
    <subcellularLocation>
        <location evidence="2">Mitochondrion inner membrane</location>
    </subcellularLocation>
</comment>
<evidence type="ECO:0000313" key="5">
    <source>
        <dbReference type="Proteomes" id="UP000827092"/>
    </source>
</evidence>
<feature type="domain" description="Band 7" evidence="3">
    <location>
        <begin position="25"/>
        <end position="188"/>
    </location>
</feature>
<dbReference type="AlphaFoldDB" id="A0AAV6UE95"/>
<dbReference type="Proteomes" id="UP000827092">
    <property type="component" value="Unassembled WGS sequence"/>
</dbReference>
<dbReference type="Pfam" id="PF01145">
    <property type="entry name" value="Band_7"/>
    <property type="match status" value="1"/>
</dbReference>
<evidence type="ECO:0000256" key="2">
    <source>
        <dbReference type="RuleBase" id="RU366048"/>
    </source>
</evidence>
<keyword evidence="2" id="KW-0472">Membrane</keyword>
<dbReference type="SMART" id="SM00244">
    <property type="entry name" value="PHB"/>
    <property type="match status" value="1"/>
</dbReference>
<sequence length="270" mass="30201">MAAQLFKNIQRLSVMLAIAGGVNSALYTVDPGHTAVIVDRFVGVKANVIGEGAHFLIPWVQRPIIFDVRMRQKKISVITSSKDLLKVNIKLQILFRPVATELPKIFKTLGYEYDCAEKMLSSVTNEVLEAVASQFDAREIITQRELVYQKVSEELIERGSQLGLIIDNVFIKRLTCSRQFTMPVEMRQEAEKARLLEEAEQHKKATILTAEGDTQEAALLASFVLASLVLVSCVALLTFGELEEAFGKLGEAYVEHRRLKAADEQMENDC</sequence>
<protein>
    <recommendedName>
        <fullName evidence="2">Prohibitin</fullName>
    </recommendedName>
</protein>
<comment type="caution">
    <text evidence="4">The sequence shown here is derived from an EMBL/GenBank/DDBJ whole genome shotgun (WGS) entry which is preliminary data.</text>
</comment>
<keyword evidence="5" id="KW-1185">Reference proteome</keyword>
<dbReference type="GO" id="GO:0005743">
    <property type="term" value="C:mitochondrial inner membrane"/>
    <property type="evidence" value="ECO:0007669"/>
    <property type="project" value="UniProtKB-SubCell"/>
</dbReference>
<feature type="transmembrane region" description="Helical" evidence="2">
    <location>
        <begin position="217"/>
        <end position="239"/>
    </location>
</feature>
<keyword evidence="2" id="KW-0999">Mitochondrion inner membrane</keyword>
<dbReference type="EMBL" id="JAFNEN010000483">
    <property type="protein sequence ID" value="KAG8182064.1"/>
    <property type="molecule type" value="Genomic_DNA"/>
</dbReference>
<evidence type="ECO:0000259" key="3">
    <source>
        <dbReference type="SMART" id="SM00244"/>
    </source>
</evidence>
<reference evidence="4 5" key="1">
    <citation type="journal article" date="2022" name="Nat. Ecol. Evol.">
        <title>A masculinizing supergene underlies an exaggerated male reproductive morph in a spider.</title>
        <authorList>
            <person name="Hendrickx F."/>
            <person name="De Corte Z."/>
            <person name="Sonet G."/>
            <person name="Van Belleghem S.M."/>
            <person name="Kostlbacher S."/>
            <person name="Vangestel C."/>
        </authorList>
    </citation>
    <scope>NUCLEOTIDE SEQUENCE [LARGE SCALE GENOMIC DNA]</scope>
    <source>
        <strain evidence="4">W744_W776</strain>
    </source>
</reference>
<keyword evidence="2" id="KW-1133">Transmembrane helix</keyword>
<dbReference type="GO" id="GO:0007005">
    <property type="term" value="P:mitochondrion organization"/>
    <property type="evidence" value="ECO:0007669"/>
    <property type="project" value="TreeGrafter"/>
</dbReference>
<dbReference type="InterPro" id="IPR036013">
    <property type="entry name" value="Band_7/SPFH_dom_sf"/>
</dbReference>
<dbReference type="SUPFAM" id="SSF117892">
    <property type="entry name" value="Band 7/SPFH domain"/>
    <property type="match status" value="1"/>
</dbReference>
<dbReference type="InterPro" id="IPR000163">
    <property type="entry name" value="Prohibitin"/>
</dbReference>
<keyword evidence="2" id="KW-0496">Mitochondrion</keyword>
<dbReference type="PANTHER" id="PTHR23222:SF0">
    <property type="entry name" value="PROHIBITIN 1"/>
    <property type="match status" value="1"/>
</dbReference>
<keyword evidence="2" id="KW-0812">Transmembrane</keyword>
<dbReference type="Gene3D" id="3.30.479.30">
    <property type="entry name" value="Band 7 domain"/>
    <property type="match status" value="1"/>
</dbReference>
<organism evidence="4 5">
    <name type="scientific">Oedothorax gibbosus</name>
    <dbReference type="NCBI Taxonomy" id="931172"/>
    <lineage>
        <taxon>Eukaryota</taxon>
        <taxon>Metazoa</taxon>
        <taxon>Ecdysozoa</taxon>
        <taxon>Arthropoda</taxon>
        <taxon>Chelicerata</taxon>
        <taxon>Arachnida</taxon>
        <taxon>Araneae</taxon>
        <taxon>Araneomorphae</taxon>
        <taxon>Entelegynae</taxon>
        <taxon>Araneoidea</taxon>
        <taxon>Linyphiidae</taxon>
        <taxon>Erigoninae</taxon>
        <taxon>Oedothorax</taxon>
    </lineage>
</organism>
<gene>
    <name evidence="4" type="ORF">JTE90_013994</name>
</gene>
<comment type="similarity">
    <text evidence="1 2">Belongs to the prohibitin family.</text>
</comment>
<dbReference type="InterPro" id="IPR001107">
    <property type="entry name" value="Band_7"/>
</dbReference>
<dbReference type="PRINTS" id="PR00679">
    <property type="entry name" value="PROHIBITIN"/>
</dbReference>
<accession>A0AAV6UE95</accession>
<proteinExistence type="inferred from homology"/>